<dbReference type="PANTHER" id="PTHR14911:SF13">
    <property type="entry name" value="TRNA (GUANINE(6)-N2)-METHYLTRANSFERASE THUMP3"/>
    <property type="match status" value="1"/>
</dbReference>
<dbReference type="OrthoDB" id="47730at2759"/>
<feature type="region of interest" description="Disordered" evidence="1">
    <location>
        <begin position="78"/>
        <end position="140"/>
    </location>
</feature>
<dbReference type="SUPFAM" id="SSF53335">
    <property type="entry name" value="S-adenosyl-L-methionine-dependent methyltransferases"/>
    <property type="match status" value="1"/>
</dbReference>
<proteinExistence type="predicted"/>
<dbReference type="Gene3D" id="3.40.50.150">
    <property type="entry name" value="Vaccinia Virus protein VP39"/>
    <property type="match status" value="1"/>
</dbReference>
<dbReference type="InterPro" id="IPR000241">
    <property type="entry name" value="RlmKL-like_Mtase"/>
</dbReference>
<reference evidence="3 4" key="1">
    <citation type="journal article" date="2018" name="Genome Biol. Evol.">
        <title>Multiple Roots of Fruiting Body Formation in Amoebozoa.</title>
        <authorList>
            <person name="Hillmann F."/>
            <person name="Forbes G."/>
            <person name="Novohradska S."/>
            <person name="Ferling I."/>
            <person name="Riege K."/>
            <person name="Groth M."/>
            <person name="Westermann M."/>
            <person name="Marz M."/>
            <person name="Spaller T."/>
            <person name="Winckler T."/>
            <person name="Schaap P."/>
            <person name="Glockner G."/>
        </authorList>
    </citation>
    <scope>NUCLEOTIDE SEQUENCE [LARGE SCALE GENOMIC DNA]</scope>
    <source>
        <strain evidence="3 4">Jena</strain>
    </source>
</reference>
<sequence>MATVTSGLEHIAAAEIGDAFLGSQVEVQYDRKDYPGRVFFSVSNMTEDSFSILNGLHSVEYVYCLIGRITLQSCCPPPAQPTTTTDDTEQLKSSLQEKEGQEKQSDEGEKVAEKKEEHKKRKKAREDDKRRKKKKTEVDPQLKEKALAEIASAVSIYNETDWETAYGVWKSYARAVKGIRNSEMLSTAIFSVSARTAGSHLFRENEMGETLAASIQTLYPRWRQQCRNSEMEIMAYLRNSELILGFTITQSSLSMSHVSASRDLGVTALKPAIAYAMLRMAQLRPGMIVVDPMSGCGTIPQMGSNIWSHCLYFAGDISEVAVRKTKNNEDSAREEKRRTAPCDVFQWDGTLTPFRDNSVDMVITDMPFGKRIGNKQGNTKLYPRIFQEMYRIVREGGKAVVLTQETELMQSKIISRKTWKDEEHMDINQGGMKTRIYVLSKVNASEECSGQHARELSVEWKCLWANKQKEVHPPGIEPGSPAWKADIIPLDHECWL</sequence>
<dbReference type="GO" id="GO:0030488">
    <property type="term" value="P:tRNA methylation"/>
    <property type="evidence" value="ECO:0007669"/>
    <property type="project" value="TreeGrafter"/>
</dbReference>
<dbReference type="InterPro" id="IPR029063">
    <property type="entry name" value="SAM-dependent_MTases_sf"/>
</dbReference>
<dbReference type="FunFam" id="3.40.50.150:FF:000073">
    <property type="entry name" value="THUMP domain containing 3"/>
    <property type="match status" value="1"/>
</dbReference>
<gene>
    <name evidence="3" type="ORF">PROFUN_07549</name>
</gene>
<protein>
    <submittedName>
        <fullName evidence="3">THUMP domain-containing protein 3</fullName>
    </submittedName>
</protein>
<dbReference type="CDD" id="cd02440">
    <property type="entry name" value="AdoMet_MTases"/>
    <property type="match status" value="1"/>
</dbReference>
<dbReference type="Pfam" id="PF01170">
    <property type="entry name" value="UPF0020"/>
    <property type="match status" value="1"/>
</dbReference>
<organism evidence="3 4">
    <name type="scientific">Planoprotostelium fungivorum</name>
    <dbReference type="NCBI Taxonomy" id="1890364"/>
    <lineage>
        <taxon>Eukaryota</taxon>
        <taxon>Amoebozoa</taxon>
        <taxon>Evosea</taxon>
        <taxon>Variosea</taxon>
        <taxon>Cavosteliida</taxon>
        <taxon>Cavosteliaceae</taxon>
        <taxon>Planoprotostelium</taxon>
    </lineage>
</organism>
<dbReference type="EMBL" id="MDYQ01000054">
    <property type="protein sequence ID" value="PRP84895.1"/>
    <property type="molecule type" value="Genomic_DNA"/>
</dbReference>
<evidence type="ECO:0000313" key="3">
    <source>
        <dbReference type="EMBL" id="PRP84895.1"/>
    </source>
</evidence>
<evidence type="ECO:0000256" key="1">
    <source>
        <dbReference type="SAM" id="MobiDB-lite"/>
    </source>
</evidence>
<dbReference type="GO" id="GO:0043527">
    <property type="term" value="C:tRNA methyltransferase complex"/>
    <property type="evidence" value="ECO:0007669"/>
    <property type="project" value="UniProtKB-ARBA"/>
</dbReference>
<evidence type="ECO:0000313" key="4">
    <source>
        <dbReference type="Proteomes" id="UP000241769"/>
    </source>
</evidence>
<name>A0A2P6NLQ0_9EUKA</name>
<dbReference type="AlphaFoldDB" id="A0A2P6NLQ0"/>
<dbReference type="GO" id="GO:0016423">
    <property type="term" value="F:tRNA (guanine) methyltransferase activity"/>
    <property type="evidence" value="ECO:0007669"/>
    <property type="project" value="TreeGrafter"/>
</dbReference>
<feature type="compositionally biased region" description="Basic and acidic residues" evidence="1">
    <location>
        <begin position="95"/>
        <end position="116"/>
    </location>
</feature>
<keyword evidence="4" id="KW-1185">Reference proteome</keyword>
<dbReference type="PANTHER" id="PTHR14911">
    <property type="entry name" value="THUMP DOMAIN-CONTAINING"/>
    <property type="match status" value="1"/>
</dbReference>
<dbReference type="InParanoid" id="A0A2P6NLQ0"/>
<dbReference type="STRING" id="1890364.A0A2P6NLQ0"/>
<comment type="caution">
    <text evidence="3">The sequence shown here is derived from an EMBL/GenBank/DDBJ whole genome shotgun (WGS) entry which is preliminary data.</text>
</comment>
<dbReference type="Proteomes" id="UP000241769">
    <property type="component" value="Unassembled WGS sequence"/>
</dbReference>
<accession>A0A2P6NLQ0</accession>
<feature type="domain" description="Ribosomal RNA large subunit methyltransferase K/L-like methyltransferase" evidence="2">
    <location>
        <begin position="264"/>
        <end position="432"/>
    </location>
</feature>
<evidence type="ECO:0000259" key="2">
    <source>
        <dbReference type="Pfam" id="PF01170"/>
    </source>
</evidence>